<dbReference type="InterPro" id="IPR041373">
    <property type="entry name" value="RT_RNaseH"/>
</dbReference>
<dbReference type="SUPFAM" id="SSF53098">
    <property type="entry name" value="Ribonuclease H-like"/>
    <property type="match status" value="1"/>
</dbReference>
<dbReference type="EMBL" id="JACGWL010000016">
    <property type="protein sequence ID" value="KAK4385593.1"/>
    <property type="molecule type" value="Genomic_DNA"/>
</dbReference>
<keyword evidence="3" id="KW-0540">Nuclease</keyword>
<dbReference type="CDD" id="cd09274">
    <property type="entry name" value="RNase_HI_RT_Ty3"/>
    <property type="match status" value="1"/>
</dbReference>
<dbReference type="SUPFAM" id="SSF56672">
    <property type="entry name" value="DNA/RNA polymerases"/>
    <property type="match status" value="1"/>
</dbReference>
<feature type="domain" description="Integrase catalytic" evidence="8">
    <location>
        <begin position="715"/>
        <end position="822"/>
    </location>
</feature>
<dbReference type="GO" id="GO:0015074">
    <property type="term" value="P:DNA integration"/>
    <property type="evidence" value="ECO:0007669"/>
    <property type="project" value="InterPro"/>
</dbReference>
<comment type="caution">
    <text evidence="9">The sequence shown here is derived from an EMBL/GenBank/DDBJ whole genome shotgun (WGS) entry which is preliminary data.</text>
</comment>
<gene>
    <name evidence="9" type="ORF">Sango_2683300</name>
</gene>
<dbReference type="GO" id="GO:0003964">
    <property type="term" value="F:RNA-directed DNA polymerase activity"/>
    <property type="evidence" value="ECO:0007669"/>
    <property type="project" value="UniProtKB-KW"/>
</dbReference>
<dbReference type="AlphaFoldDB" id="A0AAE2BHH3"/>
<dbReference type="PANTHER" id="PTHR37984">
    <property type="entry name" value="PROTEIN CBG26694"/>
    <property type="match status" value="1"/>
</dbReference>
<evidence type="ECO:0000256" key="3">
    <source>
        <dbReference type="ARBA" id="ARBA00022722"/>
    </source>
</evidence>
<sequence>MSIGEDSSNSRGALYDKTPTEARKLITTMAANNQQFGNRSDNPPRKEGLNKSKLVEFAHLRDISPMLVPPFMKNQPNMPMPLDTRASIQNLESQVSQLASSVSRLESQGKLPSQTIINPKQNASAIVLRSGKELKTEISTRHGHVQQGKTEEELEIPSKQAEEPAQVSNDIPKELVTKPPFPERFAKAKKREERKEIFETFRKVEETGVVIQLADRSVVYPEGVLEDVLVQVNELAPTLELKELPKHLKYAFLGENDTLPVIISNKLSTLEEEKLIRVLREFREAIGWTIVDIKGLSPSTCMHRILLEEGAKPSREAQRRLNPPMMEVVKKEILKLLDAGMIFPISDSEWVSPTQVVPKKTGITVIENSIGNLVPTRIQNGYSGFHQIPVAPADQEKTTFTCPFGTFAYRRMPFGLCNAPATFQRCMVSIFSDYVEQFIEVFMDDFTVYGHVVSSRGIEVDQAKIDIIKSLPYPASVREIRSFLSHAGFYRRFIKDFSKIAQPLCKLLQKDKIFELDEACKQAFNKLKESLTSAPIIQPPNWELPFEIMCDASNHAVGAVLGQRIGRDPHVIYYASRMLDSTQSNYTTTEKELLAIVFALEKFRPYLLGTKVIVYSDHAALKYLLSKKDAKPRLIRWILLLQEFDLTIKDKKGAENLVADHLSRLITERDPNPLKDEFPDEHLLTTQETTHDSYLFCKSCKNCQKTGNLGPRVQMPLAPILVCKIFDVWGIDFMGPFPTSFGKTYIILGVDYVSKWVEAKATRTDDARTVIDFVKANIFSRYGIPRAIISDRGTHLCNKMVSALLKKYNVTHRVSTAYHPQTMVKPRAFWAIKKLNTTIDEAGCQRKLQLQELEEIRNDAYENSMIYKNKAKAFHDHVISRKAFSIGQKVLLFHSKLKLFSGPGEHKMTLRLGVPTPNSTN</sequence>
<dbReference type="Pfam" id="PF00665">
    <property type="entry name" value="rve"/>
    <property type="match status" value="1"/>
</dbReference>
<accession>A0AAE2BHH3</accession>
<keyword evidence="2" id="KW-0548">Nucleotidyltransferase</keyword>
<dbReference type="InterPro" id="IPR043502">
    <property type="entry name" value="DNA/RNA_pol_sf"/>
</dbReference>
<evidence type="ECO:0000256" key="1">
    <source>
        <dbReference type="ARBA" id="ARBA00022679"/>
    </source>
</evidence>
<dbReference type="Pfam" id="PF17917">
    <property type="entry name" value="RT_RNaseH"/>
    <property type="match status" value="1"/>
</dbReference>
<dbReference type="Gene3D" id="3.30.420.10">
    <property type="entry name" value="Ribonuclease H-like superfamily/Ribonuclease H"/>
    <property type="match status" value="1"/>
</dbReference>
<dbReference type="PROSITE" id="PS50994">
    <property type="entry name" value="INTEGRASE"/>
    <property type="match status" value="1"/>
</dbReference>
<dbReference type="GO" id="GO:0003676">
    <property type="term" value="F:nucleic acid binding"/>
    <property type="evidence" value="ECO:0007669"/>
    <property type="project" value="InterPro"/>
</dbReference>
<dbReference type="InterPro" id="IPR012337">
    <property type="entry name" value="RNaseH-like_sf"/>
</dbReference>
<keyword evidence="10" id="KW-1185">Reference proteome</keyword>
<dbReference type="GO" id="GO:0004519">
    <property type="term" value="F:endonuclease activity"/>
    <property type="evidence" value="ECO:0007669"/>
    <property type="project" value="UniProtKB-KW"/>
</dbReference>
<evidence type="ECO:0000256" key="6">
    <source>
        <dbReference type="ARBA" id="ARBA00022918"/>
    </source>
</evidence>
<dbReference type="FunFam" id="3.30.70.270:FF:000020">
    <property type="entry name" value="Transposon Tf2-6 polyprotein-like Protein"/>
    <property type="match status" value="1"/>
</dbReference>
<dbReference type="PANTHER" id="PTHR37984:SF5">
    <property type="entry name" value="PROTEIN NYNRIN-LIKE"/>
    <property type="match status" value="1"/>
</dbReference>
<reference evidence="9" key="2">
    <citation type="journal article" date="2024" name="Plant">
        <title>Genomic evolution and insights into agronomic trait innovations of Sesamum species.</title>
        <authorList>
            <person name="Miao H."/>
            <person name="Wang L."/>
            <person name="Qu L."/>
            <person name="Liu H."/>
            <person name="Sun Y."/>
            <person name="Le M."/>
            <person name="Wang Q."/>
            <person name="Wei S."/>
            <person name="Zheng Y."/>
            <person name="Lin W."/>
            <person name="Duan Y."/>
            <person name="Cao H."/>
            <person name="Xiong S."/>
            <person name="Wang X."/>
            <person name="Wei L."/>
            <person name="Li C."/>
            <person name="Ma Q."/>
            <person name="Ju M."/>
            <person name="Zhao R."/>
            <person name="Li G."/>
            <person name="Mu C."/>
            <person name="Tian Q."/>
            <person name="Mei H."/>
            <person name="Zhang T."/>
            <person name="Gao T."/>
            <person name="Zhang H."/>
        </authorList>
    </citation>
    <scope>NUCLEOTIDE SEQUENCE</scope>
    <source>
        <strain evidence="9">K16</strain>
    </source>
</reference>
<dbReference type="InterPro" id="IPR000477">
    <property type="entry name" value="RT_dom"/>
</dbReference>
<dbReference type="InterPro" id="IPR050951">
    <property type="entry name" value="Retrovirus_Pol_polyprotein"/>
</dbReference>
<keyword evidence="5" id="KW-0378">Hydrolase</keyword>
<dbReference type="Pfam" id="PF00078">
    <property type="entry name" value="RVT_1"/>
    <property type="match status" value="1"/>
</dbReference>
<reference evidence="9" key="1">
    <citation type="submission" date="2020-06" db="EMBL/GenBank/DDBJ databases">
        <authorList>
            <person name="Li T."/>
            <person name="Hu X."/>
            <person name="Zhang T."/>
            <person name="Song X."/>
            <person name="Zhang H."/>
            <person name="Dai N."/>
            <person name="Sheng W."/>
            <person name="Hou X."/>
            <person name="Wei L."/>
        </authorList>
    </citation>
    <scope>NUCLEOTIDE SEQUENCE</scope>
    <source>
        <strain evidence="9">K16</strain>
        <tissue evidence="9">Leaf</tissue>
    </source>
</reference>
<dbReference type="InterPro" id="IPR043128">
    <property type="entry name" value="Rev_trsase/Diguanyl_cyclase"/>
</dbReference>
<evidence type="ECO:0000259" key="8">
    <source>
        <dbReference type="PROSITE" id="PS50994"/>
    </source>
</evidence>
<organism evidence="9 10">
    <name type="scientific">Sesamum angolense</name>
    <dbReference type="NCBI Taxonomy" id="2727404"/>
    <lineage>
        <taxon>Eukaryota</taxon>
        <taxon>Viridiplantae</taxon>
        <taxon>Streptophyta</taxon>
        <taxon>Embryophyta</taxon>
        <taxon>Tracheophyta</taxon>
        <taxon>Spermatophyta</taxon>
        <taxon>Magnoliopsida</taxon>
        <taxon>eudicotyledons</taxon>
        <taxon>Gunneridae</taxon>
        <taxon>Pentapetalae</taxon>
        <taxon>asterids</taxon>
        <taxon>lamiids</taxon>
        <taxon>Lamiales</taxon>
        <taxon>Pedaliaceae</taxon>
        <taxon>Sesamum</taxon>
    </lineage>
</organism>
<keyword evidence="1" id="KW-0808">Transferase</keyword>
<evidence type="ECO:0000256" key="5">
    <source>
        <dbReference type="ARBA" id="ARBA00022801"/>
    </source>
</evidence>
<keyword evidence="4" id="KW-0255">Endonuclease</keyword>
<name>A0AAE2BHH3_9LAMI</name>
<evidence type="ECO:0000313" key="9">
    <source>
        <dbReference type="EMBL" id="KAK4385593.1"/>
    </source>
</evidence>
<evidence type="ECO:0000256" key="2">
    <source>
        <dbReference type="ARBA" id="ARBA00022695"/>
    </source>
</evidence>
<keyword evidence="6" id="KW-0695">RNA-directed DNA polymerase</keyword>
<feature type="region of interest" description="Disordered" evidence="7">
    <location>
        <begin position="140"/>
        <end position="167"/>
    </location>
</feature>
<evidence type="ECO:0000256" key="4">
    <source>
        <dbReference type="ARBA" id="ARBA00022759"/>
    </source>
</evidence>
<evidence type="ECO:0000313" key="10">
    <source>
        <dbReference type="Proteomes" id="UP001289374"/>
    </source>
</evidence>
<dbReference type="CDD" id="cd01647">
    <property type="entry name" value="RT_LTR"/>
    <property type="match status" value="1"/>
</dbReference>
<dbReference type="InterPro" id="IPR001584">
    <property type="entry name" value="Integrase_cat-core"/>
</dbReference>
<evidence type="ECO:0000256" key="7">
    <source>
        <dbReference type="SAM" id="MobiDB-lite"/>
    </source>
</evidence>
<dbReference type="InterPro" id="IPR036397">
    <property type="entry name" value="RNaseH_sf"/>
</dbReference>
<dbReference type="Proteomes" id="UP001289374">
    <property type="component" value="Unassembled WGS sequence"/>
</dbReference>
<dbReference type="GO" id="GO:0016787">
    <property type="term" value="F:hydrolase activity"/>
    <property type="evidence" value="ECO:0007669"/>
    <property type="project" value="UniProtKB-KW"/>
</dbReference>
<proteinExistence type="predicted"/>
<protein>
    <submittedName>
        <fullName evidence="9">Retrovirus-related Pol polyprotein from transposon.6</fullName>
    </submittedName>
</protein>
<dbReference type="Gene3D" id="3.10.10.10">
    <property type="entry name" value="HIV Type 1 Reverse Transcriptase, subunit A, domain 1"/>
    <property type="match status" value="2"/>
</dbReference>
<dbReference type="Gene3D" id="3.30.70.270">
    <property type="match status" value="2"/>
</dbReference>